<dbReference type="EMBL" id="CP021112">
    <property type="protein sequence ID" value="ARP98132.1"/>
    <property type="molecule type" value="Genomic_DNA"/>
</dbReference>
<keyword evidence="1" id="KW-0560">Oxidoreductase</keyword>
<dbReference type="KEGG" id="psin:CAK95_02830"/>
<dbReference type="PANTHER" id="PTHR35176:SF6">
    <property type="entry name" value="HEME OXYGENASE HI_0854-RELATED"/>
    <property type="match status" value="1"/>
</dbReference>
<dbReference type="STRING" id="1235591.CAK95_02830"/>
<keyword evidence="4" id="KW-1185">Reference proteome</keyword>
<protein>
    <recommendedName>
        <fullName evidence="2">Pyridoxamine 5'-phosphate oxidase N-terminal domain-containing protein</fullName>
    </recommendedName>
</protein>
<accession>A0A1W6ZLE2</accession>
<reference evidence="3 4" key="1">
    <citation type="submission" date="2017-05" db="EMBL/GenBank/DDBJ databases">
        <title>Full genome sequence of Pseudorhodoplanes sinuspersici.</title>
        <authorList>
            <person name="Dastgheib S.M.M."/>
            <person name="Shavandi M."/>
            <person name="Tirandaz H."/>
        </authorList>
    </citation>
    <scope>NUCLEOTIDE SEQUENCE [LARGE SCALE GENOMIC DNA]</scope>
    <source>
        <strain evidence="3 4">RIPI110</strain>
    </source>
</reference>
<dbReference type="OrthoDB" id="3693562at2"/>
<gene>
    <name evidence="3" type="ORF">CAK95_02830</name>
</gene>
<feature type="domain" description="Pyridoxamine 5'-phosphate oxidase N-terminal" evidence="2">
    <location>
        <begin position="6"/>
        <end position="129"/>
    </location>
</feature>
<dbReference type="InterPro" id="IPR011576">
    <property type="entry name" value="Pyridox_Oxase_N"/>
</dbReference>
<dbReference type="Proteomes" id="UP000194137">
    <property type="component" value="Chromosome"/>
</dbReference>
<dbReference type="AlphaFoldDB" id="A0A1W6ZLE2"/>
<evidence type="ECO:0000313" key="4">
    <source>
        <dbReference type="Proteomes" id="UP000194137"/>
    </source>
</evidence>
<evidence type="ECO:0000313" key="3">
    <source>
        <dbReference type="EMBL" id="ARP98132.1"/>
    </source>
</evidence>
<dbReference type="InterPro" id="IPR052019">
    <property type="entry name" value="F420H2_bilvrd_red/Heme_oxyg"/>
</dbReference>
<dbReference type="GO" id="GO:0005829">
    <property type="term" value="C:cytosol"/>
    <property type="evidence" value="ECO:0007669"/>
    <property type="project" value="TreeGrafter"/>
</dbReference>
<dbReference type="SUPFAM" id="SSF50475">
    <property type="entry name" value="FMN-binding split barrel"/>
    <property type="match status" value="1"/>
</dbReference>
<dbReference type="Gene3D" id="2.30.110.10">
    <property type="entry name" value="Electron Transport, Fmn-binding Protein, Chain A"/>
    <property type="match status" value="1"/>
</dbReference>
<dbReference type="Pfam" id="PF01243">
    <property type="entry name" value="PNPOx_N"/>
    <property type="match status" value="1"/>
</dbReference>
<dbReference type="RefSeq" id="WP_086086447.1">
    <property type="nucleotide sequence ID" value="NZ_CP021112.1"/>
</dbReference>
<dbReference type="InterPro" id="IPR012349">
    <property type="entry name" value="Split_barrel_FMN-bd"/>
</dbReference>
<dbReference type="GO" id="GO:0070967">
    <property type="term" value="F:coenzyme F420 binding"/>
    <property type="evidence" value="ECO:0007669"/>
    <property type="project" value="TreeGrafter"/>
</dbReference>
<sequence length="182" mass="20613">MKAAFKRQIIALLDQHRIMSVATNRPDGWPQATIVGYANDGLVIYCFIARDSQKFANLMRDPRVSIAIANDVRQPLQIKGLSMAARAEWVEARGEIDHAYTLLLQRYPEYKIMPQPDPAAVPLMRFTPEIVSILDYSKGFGHSDLVSVNASDLEDVVEGRRHHWAGHPAESFNKRMAERSHM</sequence>
<dbReference type="GO" id="GO:0016627">
    <property type="term" value="F:oxidoreductase activity, acting on the CH-CH group of donors"/>
    <property type="evidence" value="ECO:0007669"/>
    <property type="project" value="TreeGrafter"/>
</dbReference>
<evidence type="ECO:0000256" key="1">
    <source>
        <dbReference type="ARBA" id="ARBA00023002"/>
    </source>
</evidence>
<name>A0A1W6ZLE2_9HYPH</name>
<dbReference type="PANTHER" id="PTHR35176">
    <property type="entry name" value="HEME OXYGENASE HI_0854-RELATED"/>
    <property type="match status" value="1"/>
</dbReference>
<evidence type="ECO:0000259" key="2">
    <source>
        <dbReference type="Pfam" id="PF01243"/>
    </source>
</evidence>
<proteinExistence type="predicted"/>
<organism evidence="3 4">
    <name type="scientific">Pseudorhodoplanes sinuspersici</name>
    <dbReference type="NCBI Taxonomy" id="1235591"/>
    <lineage>
        <taxon>Bacteria</taxon>
        <taxon>Pseudomonadati</taxon>
        <taxon>Pseudomonadota</taxon>
        <taxon>Alphaproteobacteria</taxon>
        <taxon>Hyphomicrobiales</taxon>
        <taxon>Pseudorhodoplanes</taxon>
    </lineage>
</organism>